<keyword evidence="2" id="KW-1185">Reference proteome</keyword>
<reference evidence="1 2" key="1">
    <citation type="submission" date="2020-04" db="EMBL/GenBank/DDBJ databases">
        <title>Perkinsus chesapeaki whole genome sequence.</title>
        <authorList>
            <person name="Bogema D.R."/>
        </authorList>
    </citation>
    <scope>NUCLEOTIDE SEQUENCE [LARGE SCALE GENOMIC DNA]</scope>
    <source>
        <strain evidence="1">ATCC PRA-425</strain>
    </source>
</reference>
<name>A0A7J6LB50_PERCH</name>
<feature type="non-terminal residue" evidence="1">
    <location>
        <position position="514"/>
    </location>
</feature>
<dbReference type="Proteomes" id="UP000591131">
    <property type="component" value="Unassembled WGS sequence"/>
</dbReference>
<evidence type="ECO:0000313" key="2">
    <source>
        <dbReference type="Proteomes" id="UP000591131"/>
    </source>
</evidence>
<evidence type="ECO:0000313" key="1">
    <source>
        <dbReference type="EMBL" id="KAF4656487.1"/>
    </source>
</evidence>
<comment type="caution">
    <text evidence="1">The sequence shown here is derived from an EMBL/GenBank/DDBJ whole genome shotgun (WGS) entry which is preliminary data.</text>
</comment>
<sequence>MSTKSTVDDIFHHSTRLLEYPASTTMLNLRDASEILWAYATSDVEEALALRALTAIDGLLLGDWYHSLTNEKVGNICLLMWSISKISSSYDPIVNRIYDECEQVLSRHLLEAPFIPPESMTMIASSAIRLQRRAVLWPPTLSILQLMSPTQLAAIVRSSAVLGWDSVFHTVVVDCIERESLEGGIELISSLSQVSAAYNTLCVVLDLSKYHFTSAPSDTIIQLISSIVRSGLTKPYLYIIQQSIDVIIPYRVDQLSMTCILDMLRCLTKLTGLYLSPHLLQSLQSLINIFISEPITHRIILIKATASLYPSMATNALNRLSIIPSDRPVLFSALCAGMGYRAIPPPELPQLALQASEVVSELSGVGLAAMTKLFAKHKVRVPALISSLQLSAPVADGYDDTARCLMIVYLQRLGCLSDGVVKSILDDVTSMDGIGLEELVLMVCAIGDEFDHLASVQYAKAAMYKSLNELGECVKDRRQYDGLKRLDPELMSKMLTQLAPGGILSQNRSSGLQP</sequence>
<gene>
    <name evidence="1" type="ORF">FOL47_008899</name>
</gene>
<accession>A0A7J6LB50</accession>
<proteinExistence type="predicted"/>
<dbReference type="AlphaFoldDB" id="A0A7J6LB50"/>
<organism evidence="1 2">
    <name type="scientific">Perkinsus chesapeaki</name>
    <name type="common">Clam parasite</name>
    <name type="synonym">Perkinsus andrewsi</name>
    <dbReference type="NCBI Taxonomy" id="330153"/>
    <lineage>
        <taxon>Eukaryota</taxon>
        <taxon>Sar</taxon>
        <taxon>Alveolata</taxon>
        <taxon>Perkinsozoa</taxon>
        <taxon>Perkinsea</taxon>
        <taxon>Perkinsida</taxon>
        <taxon>Perkinsidae</taxon>
        <taxon>Perkinsus</taxon>
    </lineage>
</organism>
<dbReference type="EMBL" id="JAAPAO010000595">
    <property type="protein sequence ID" value="KAF4656487.1"/>
    <property type="molecule type" value="Genomic_DNA"/>
</dbReference>
<protein>
    <submittedName>
        <fullName evidence="1">Uncharacterized protein</fullName>
    </submittedName>
</protein>